<evidence type="ECO:0000256" key="11">
    <source>
        <dbReference type="ARBA" id="ARBA00023212"/>
    </source>
</evidence>
<evidence type="ECO:0000313" key="16">
    <source>
        <dbReference type="EMBL" id="CAD7403765.1"/>
    </source>
</evidence>
<sequence length="505" mass="57221">MDIIVSRCNRSGSNTETYRSYVVTCYSYHVPEVRLVTCEPLRPGDISELIIKLSNPTQHQTTIQFASLPSPEEERAELDKELEERKKKREADRKEGEAKMTSLQDDISLVLPSLTRQLSIAEDSRPVKMNLTGDLKLPTCSVVLPPRDDAAEYDDSGDIHNFQDDIKVVVWRKANKAAVKLAVQPHNTISHDGVDVRTGFVLKYSYVNTITTLEQKTPQSVELQARVYLNIGKTVVCWGKKELLAKSRRSQLCLKMVCWGKKELLCKSPHSQFCLKVVCWGKKELLAKSPRSQLCLKMVCWGKKELLAKSPRSQLRLKVVYWGKELLAKSPRSQLYLKGVCWGKKVLAKSPRSQLCLKFGCALWSPIAVNSKELPTTNYGKQSTQRNWPQQTMESSLVTGCSQLKGTGHNKLWKAFWSQSTQRNWPRQTMESSLVAVNSKELATTNYGKQSGHWLQSTQRNWPRQTKESSLVTGRSQLKETGHNKLRKAVWSLVAVNSKELATTN</sequence>
<evidence type="ECO:0000256" key="14">
    <source>
        <dbReference type="ARBA" id="ARBA00093507"/>
    </source>
</evidence>
<evidence type="ECO:0000256" key="5">
    <source>
        <dbReference type="ARBA" id="ARBA00022490"/>
    </source>
</evidence>
<evidence type="ECO:0000256" key="1">
    <source>
        <dbReference type="ARBA" id="ARBA00004300"/>
    </source>
</evidence>
<keyword evidence="5" id="KW-0963">Cytoplasm</keyword>
<proteinExistence type="inferred from homology"/>
<evidence type="ECO:0000256" key="3">
    <source>
        <dbReference type="ARBA" id="ARBA00004544"/>
    </source>
</evidence>
<evidence type="ECO:0000256" key="2">
    <source>
        <dbReference type="ARBA" id="ARBA00004529"/>
    </source>
</evidence>
<keyword evidence="10" id="KW-0175">Coiled coil</keyword>
<evidence type="ECO:0000256" key="9">
    <source>
        <dbReference type="ARBA" id="ARBA00022990"/>
    </source>
</evidence>
<dbReference type="GO" id="GO:0005813">
    <property type="term" value="C:centrosome"/>
    <property type="evidence" value="ECO:0007669"/>
    <property type="project" value="UniProtKB-SubCell"/>
</dbReference>
<dbReference type="GO" id="GO:0005938">
    <property type="term" value="C:cell cortex"/>
    <property type="evidence" value="ECO:0007669"/>
    <property type="project" value="UniProtKB-SubCell"/>
</dbReference>
<name>A0A7R9H0Q6_TIMCR</name>
<evidence type="ECO:0000256" key="4">
    <source>
        <dbReference type="ARBA" id="ARBA00004657"/>
    </source>
</evidence>
<feature type="region of interest" description="Disordered" evidence="15">
    <location>
        <begin position="453"/>
        <end position="473"/>
    </location>
</feature>
<evidence type="ECO:0000256" key="8">
    <source>
        <dbReference type="ARBA" id="ARBA00022843"/>
    </source>
</evidence>
<evidence type="ECO:0000256" key="15">
    <source>
        <dbReference type="SAM" id="MobiDB-lite"/>
    </source>
</evidence>
<evidence type="ECO:0000256" key="12">
    <source>
        <dbReference type="ARBA" id="ARBA00034776"/>
    </source>
</evidence>
<keyword evidence="6" id="KW-1017">Isopeptide bond</keyword>
<comment type="subunit">
    <text evidence="14">Subunit of dynactin, a multiprotein complex part of a tripartite complex with dynein and a adapter, such as BICDL1, BICD2 or HOOK3. The dynactin complex is built around ACTR1A/ACTB filament and consists of an actin-related filament composed of a shoulder domain, a pointed end and a barbed end. Its length is defined by its flexible shoulder domain. The soulder is composed of 2 DCTN1 subunits, 4 DCTN2 and 2 DCTN3. The 4 DCNT2 (via N-terminus) bind the ACTR1A filament and act as molecular rulers to determine the length. The pointed end is important for binding dynein-dynactin cargo adapters. Consists of 4 subunits: ACTR10, DCNT4, DCTN5 and DCTN6. The barbed end is composed of a CAPZA1:CAPZB heterodimers, which binds ACTR1A/ACTB filament and dynactin and stabilizes dynactin. Interacts with ATP7B, but not ATP7A, in a copper-dependent manner. Interacts with ANK2; this interaction is required for localization at costameres. Interacts with N4BP2L1.</text>
</comment>
<keyword evidence="7" id="KW-0597">Phosphoprotein</keyword>
<protein>
    <recommendedName>
        <fullName evidence="13">Dynactin subunit 4</fullName>
    </recommendedName>
</protein>
<comment type="subcellular location">
    <subcellularLocation>
        <location evidence="3">Cytoplasm</location>
        <location evidence="3">Cell cortex</location>
    </subcellularLocation>
    <subcellularLocation>
        <location evidence="1">Cytoplasm</location>
        <location evidence="1">Cytoskeleton</location>
        <location evidence="1">Microtubule organizing center</location>
        <location evidence="1">Centrosome</location>
    </subcellularLocation>
    <subcellularLocation>
        <location evidence="2">Cytoplasm</location>
        <location evidence="2">Cytoskeleton</location>
        <location evidence="2">Stress fiber</location>
    </subcellularLocation>
    <subcellularLocation>
        <location evidence="4">Cytoplasm</location>
        <location evidence="4">Myofibril</location>
    </subcellularLocation>
</comment>
<dbReference type="AlphaFoldDB" id="A0A7R9H0Q6"/>
<feature type="compositionally biased region" description="Basic and acidic residues" evidence="15">
    <location>
        <begin position="77"/>
        <end position="98"/>
    </location>
</feature>
<dbReference type="GO" id="GO:0030016">
    <property type="term" value="C:myofibril"/>
    <property type="evidence" value="ECO:0007669"/>
    <property type="project" value="UniProtKB-SubCell"/>
</dbReference>
<keyword evidence="11" id="KW-0206">Cytoskeleton</keyword>
<evidence type="ECO:0000256" key="10">
    <source>
        <dbReference type="ARBA" id="ARBA00023054"/>
    </source>
</evidence>
<evidence type="ECO:0000256" key="7">
    <source>
        <dbReference type="ARBA" id="ARBA00022553"/>
    </source>
</evidence>
<dbReference type="PANTHER" id="PTHR13034">
    <property type="entry name" value="DYNACTIN P62 SUBUNIT"/>
    <property type="match status" value="1"/>
</dbReference>
<keyword evidence="8" id="KW-0832">Ubl conjugation</keyword>
<keyword evidence="9" id="KW-0007">Acetylation</keyword>
<accession>A0A7R9H0Q6</accession>
<evidence type="ECO:0000256" key="13">
    <source>
        <dbReference type="ARBA" id="ARBA00034864"/>
    </source>
</evidence>
<organism evidence="16">
    <name type="scientific">Timema cristinae</name>
    <name type="common">Walking stick</name>
    <dbReference type="NCBI Taxonomy" id="61476"/>
    <lineage>
        <taxon>Eukaryota</taxon>
        <taxon>Metazoa</taxon>
        <taxon>Ecdysozoa</taxon>
        <taxon>Arthropoda</taxon>
        <taxon>Hexapoda</taxon>
        <taxon>Insecta</taxon>
        <taxon>Pterygota</taxon>
        <taxon>Neoptera</taxon>
        <taxon>Polyneoptera</taxon>
        <taxon>Phasmatodea</taxon>
        <taxon>Timematodea</taxon>
        <taxon>Timematoidea</taxon>
        <taxon>Timematidae</taxon>
        <taxon>Timema</taxon>
    </lineage>
</organism>
<evidence type="ECO:0000256" key="6">
    <source>
        <dbReference type="ARBA" id="ARBA00022499"/>
    </source>
</evidence>
<feature type="region of interest" description="Disordered" evidence="15">
    <location>
        <begin position="68"/>
        <end position="100"/>
    </location>
</feature>
<dbReference type="PANTHER" id="PTHR13034:SF2">
    <property type="entry name" value="DYNACTIN SUBUNIT 4"/>
    <property type="match status" value="1"/>
</dbReference>
<dbReference type="InterPro" id="IPR008603">
    <property type="entry name" value="DCTN4"/>
</dbReference>
<reference evidence="16" key="1">
    <citation type="submission" date="2020-11" db="EMBL/GenBank/DDBJ databases">
        <authorList>
            <person name="Tran Van P."/>
        </authorList>
    </citation>
    <scope>NUCLEOTIDE SEQUENCE</scope>
</reference>
<comment type="similarity">
    <text evidence="12">Belongs to the dynactin subunit 4 family.</text>
</comment>
<dbReference type="GO" id="GO:0005869">
    <property type="term" value="C:dynactin complex"/>
    <property type="evidence" value="ECO:0007669"/>
    <property type="project" value="InterPro"/>
</dbReference>
<gene>
    <name evidence="16" type="ORF">TCEB3V08_LOCUS7154</name>
</gene>
<dbReference type="GO" id="GO:0001725">
    <property type="term" value="C:stress fiber"/>
    <property type="evidence" value="ECO:0007669"/>
    <property type="project" value="UniProtKB-SubCell"/>
</dbReference>
<dbReference type="EMBL" id="OC318945">
    <property type="protein sequence ID" value="CAD7403765.1"/>
    <property type="molecule type" value="Genomic_DNA"/>
</dbReference>